<feature type="domain" description="Cupin type-2" evidence="4">
    <location>
        <begin position="94"/>
        <end position="164"/>
    </location>
</feature>
<keyword evidence="6" id="KW-1185">Reference proteome</keyword>
<dbReference type="PANTHER" id="PTHR41517:SF1">
    <property type="entry name" value="CUPIN"/>
    <property type="match status" value="1"/>
</dbReference>
<gene>
    <name evidence="5" type="ORF">SAMN05216201_1215</name>
</gene>
<organism evidence="5 6">
    <name type="scientific">Pseudomonas linyingensis</name>
    <dbReference type="NCBI Taxonomy" id="915471"/>
    <lineage>
        <taxon>Bacteria</taxon>
        <taxon>Pseudomonadati</taxon>
        <taxon>Pseudomonadota</taxon>
        <taxon>Gammaproteobacteria</taxon>
        <taxon>Pseudomonadales</taxon>
        <taxon>Pseudomonadaceae</taxon>
        <taxon>Pseudomonas</taxon>
    </lineage>
</organism>
<dbReference type="NCBIfam" id="TIGR02272">
    <property type="entry name" value="gentisate_1_2"/>
    <property type="match status" value="1"/>
</dbReference>
<evidence type="ECO:0000259" key="4">
    <source>
        <dbReference type="Pfam" id="PF07883"/>
    </source>
</evidence>
<name>A0A1H7C700_9PSED</name>
<dbReference type="EMBL" id="FNZE01000021">
    <property type="protein sequence ID" value="SEJ84367.1"/>
    <property type="molecule type" value="Genomic_DNA"/>
</dbReference>
<accession>A0A1H7C700</accession>
<dbReference type="CDD" id="cd06992">
    <property type="entry name" value="cupin_GDO-like_C"/>
    <property type="match status" value="1"/>
</dbReference>
<dbReference type="GO" id="GO:0047922">
    <property type="term" value="F:gentisate 1,2-dioxygenase activity"/>
    <property type="evidence" value="ECO:0007669"/>
    <property type="project" value="UniProtKB-UniRule"/>
</dbReference>
<keyword evidence="1 5" id="KW-0223">Dioxygenase</keyword>
<protein>
    <recommendedName>
        <fullName evidence="3">Gentisate 1,2-dioxygenase</fullName>
        <ecNumber evidence="3">1.13.11.4</ecNumber>
    </recommendedName>
</protein>
<keyword evidence="2" id="KW-0560">Oxidoreductase</keyword>
<dbReference type="RefSeq" id="WP_212633257.1">
    <property type="nucleotide sequence ID" value="NZ_FNZE01000021.1"/>
</dbReference>
<sequence>MHNKDNISAARADFYRRIDTQDLFPLWEQLHNLVPLEPTGGCVPAHWSYKALRPSLMEAGELITAEEAIRRVLVLENPAIRGQAAITNTLYAGLQLIMPGEIAPSHRHSQSALRFVVEGRGAYTAVDGERATMAPGDFIITPSWTWHDHGNPVEAEGGEPVVWLDGLDIPMVRFFGATFAENYPQAEQPLTRPEGNSFARFGNNMLPLRHQPKGLTSPIFSYPYARTREALETLLRQDEVDAWDGVKLRYVNPVTGGWPMPTIATFMQLLPKGFRGQTYRSTDASVFSVVEGKGSVQVGEQRFEFEAKDIFVVPTWAPVSFQADEDCVLFSYSDRPVQEALGILRESRENH</sequence>
<dbReference type="Pfam" id="PF07883">
    <property type="entry name" value="Cupin_2"/>
    <property type="match status" value="1"/>
</dbReference>
<dbReference type="Gene3D" id="2.60.120.10">
    <property type="entry name" value="Jelly Rolls"/>
    <property type="match status" value="1"/>
</dbReference>
<evidence type="ECO:0000256" key="3">
    <source>
        <dbReference type="NCBIfam" id="TIGR02272"/>
    </source>
</evidence>
<dbReference type="SUPFAM" id="SSF51182">
    <property type="entry name" value="RmlC-like cupins"/>
    <property type="match status" value="1"/>
</dbReference>
<reference evidence="6" key="1">
    <citation type="submission" date="2016-10" db="EMBL/GenBank/DDBJ databases">
        <authorList>
            <person name="Varghese N."/>
            <person name="Submissions S."/>
        </authorList>
    </citation>
    <scope>NUCLEOTIDE SEQUENCE [LARGE SCALE GENOMIC DNA]</scope>
    <source>
        <strain evidence="6">LMG 25967</strain>
    </source>
</reference>
<dbReference type="EC" id="1.13.11.4" evidence="3"/>
<evidence type="ECO:0000313" key="6">
    <source>
        <dbReference type="Proteomes" id="UP000242930"/>
    </source>
</evidence>
<dbReference type="InterPro" id="IPR013096">
    <property type="entry name" value="Cupin_2"/>
</dbReference>
<dbReference type="AlphaFoldDB" id="A0A1H7C700"/>
<evidence type="ECO:0000313" key="5">
    <source>
        <dbReference type="EMBL" id="SEJ84367.1"/>
    </source>
</evidence>
<dbReference type="PANTHER" id="PTHR41517">
    <property type="entry name" value="1,2-DIOXYGENASE PROTEIN-RELATED"/>
    <property type="match status" value="1"/>
</dbReference>
<evidence type="ECO:0000256" key="1">
    <source>
        <dbReference type="ARBA" id="ARBA00022964"/>
    </source>
</evidence>
<dbReference type="InterPro" id="IPR011051">
    <property type="entry name" value="RmlC_Cupin_sf"/>
</dbReference>
<dbReference type="STRING" id="915471.SAMN05216201_1215"/>
<dbReference type="CDD" id="cd02216">
    <property type="entry name" value="cupin_GDO-like_N"/>
    <property type="match status" value="1"/>
</dbReference>
<dbReference type="InterPro" id="IPR011960">
    <property type="entry name" value="Gentisate_dOase"/>
</dbReference>
<dbReference type="InterPro" id="IPR047183">
    <property type="entry name" value="GDO-like"/>
</dbReference>
<dbReference type="InterPro" id="IPR014710">
    <property type="entry name" value="RmlC-like_jellyroll"/>
</dbReference>
<dbReference type="Proteomes" id="UP000242930">
    <property type="component" value="Unassembled WGS sequence"/>
</dbReference>
<proteinExistence type="predicted"/>
<evidence type="ECO:0000256" key="2">
    <source>
        <dbReference type="ARBA" id="ARBA00023002"/>
    </source>
</evidence>